<keyword evidence="2" id="KW-1185">Reference proteome</keyword>
<gene>
    <name evidence="1" type="ORF">F7725_015746</name>
</gene>
<dbReference type="AlphaFoldDB" id="A0A7J5YKH7"/>
<protein>
    <submittedName>
        <fullName evidence="1">Uncharacterized protein</fullName>
    </submittedName>
</protein>
<dbReference type="EMBL" id="JAAKFY010000012">
    <property type="protein sequence ID" value="KAF3849249.1"/>
    <property type="molecule type" value="Genomic_DNA"/>
</dbReference>
<organism evidence="1 2">
    <name type="scientific">Dissostichus mawsoni</name>
    <name type="common">Antarctic cod</name>
    <dbReference type="NCBI Taxonomy" id="36200"/>
    <lineage>
        <taxon>Eukaryota</taxon>
        <taxon>Metazoa</taxon>
        <taxon>Chordata</taxon>
        <taxon>Craniata</taxon>
        <taxon>Vertebrata</taxon>
        <taxon>Euteleostomi</taxon>
        <taxon>Actinopterygii</taxon>
        <taxon>Neopterygii</taxon>
        <taxon>Teleostei</taxon>
        <taxon>Neoteleostei</taxon>
        <taxon>Acanthomorphata</taxon>
        <taxon>Eupercaria</taxon>
        <taxon>Perciformes</taxon>
        <taxon>Notothenioidei</taxon>
        <taxon>Nototheniidae</taxon>
        <taxon>Dissostichus</taxon>
    </lineage>
</organism>
<reference evidence="1 2" key="1">
    <citation type="submission" date="2020-03" db="EMBL/GenBank/DDBJ databases">
        <title>Dissostichus mawsoni Genome sequencing and assembly.</title>
        <authorList>
            <person name="Park H."/>
        </authorList>
    </citation>
    <scope>NUCLEOTIDE SEQUENCE [LARGE SCALE GENOMIC DNA]</scope>
    <source>
        <strain evidence="1">DM0001</strain>
        <tissue evidence="1">Muscle</tissue>
    </source>
</reference>
<proteinExistence type="predicted"/>
<evidence type="ECO:0000313" key="1">
    <source>
        <dbReference type="EMBL" id="KAF3849249.1"/>
    </source>
</evidence>
<accession>A0A7J5YKH7</accession>
<evidence type="ECO:0000313" key="2">
    <source>
        <dbReference type="Proteomes" id="UP000518266"/>
    </source>
</evidence>
<name>A0A7J5YKH7_DISMA</name>
<sequence>MSCRNQDRKWTCNVRILLNTDEARERDHCGGRAAATHSCDVQVRSAVMFFFCSHKKLFYVRASSSDIPTLCRTESCSLLSFFTVSPLSFSSSLISFFSRIPQTKTAFFLALS</sequence>
<comment type="caution">
    <text evidence="1">The sequence shown here is derived from an EMBL/GenBank/DDBJ whole genome shotgun (WGS) entry which is preliminary data.</text>
</comment>
<dbReference type="Proteomes" id="UP000518266">
    <property type="component" value="Unassembled WGS sequence"/>
</dbReference>